<dbReference type="PANTHER" id="PTHR42985">
    <property type="entry name" value="SODIUM-COUPLED MONOCARBOXYLATE TRANSPORTER"/>
    <property type="match status" value="1"/>
</dbReference>
<dbReference type="InterPro" id="IPR038377">
    <property type="entry name" value="Na/Glc_symporter_sf"/>
</dbReference>
<dbReference type="GO" id="GO:0005886">
    <property type="term" value="C:plasma membrane"/>
    <property type="evidence" value="ECO:0007669"/>
    <property type="project" value="UniProtKB-SubCell"/>
</dbReference>
<feature type="transmembrane region" description="Helical" evidence="12">
    <location>
        <begin position="224"/>
        <end position="243"/>
    </location>
</feature>
<evidence type="ECO:0000256" key="5">
    <source>
        <dbReference type="ARBA" id="ARBA00022692"/>
    </source>
</evidence>
<evidence type="ECO:0000256" key="1">
    <source>
        <dbReference type="ARBA" id="ARBA00004651"/>
    </source>
</evidence>
<keyword evidence="9 12" id="KW-0472">Membrane</keyword>
<evidence type="ECO:0000256" key="8">
    <source>
        <dbReference type="ARBA" id="ARBA00023065"/>
    </source>
</evidence>
<evidence type="ECO:0000256" key="7">
    <source>
        <dbReference type="ARBA" id="ARBA00023053"/>
    </source>
</evidence>
<evidence type="ECO:0000256" key="9">
    <source>
        <dbReference type="ARBA" id="ARBA00023136"/>
    </source>
</evidence>
<feature type="transmembrane region" description="Helical" evidence="12">
    <location>
        <begin position="139"/>
        <end position="160"/>
    </location>
</feature>
<evidence type="ECO:0000256" key="3">
    <source>
        <dbReference type="ARBA" id="ARBA00022448"/>
    </source>
</evidence>
<feature type="non-terminal residue" evidence="13">
    <location>
        <position position="1"/>
    </location>
</feature>
<evidence type="ECO:0000256" key="4">
    <source>
        <dbReference type="ARBA" id="ARBA00022475"/>
    </source>
</evidence>
<feature type="transmembrane region" description="Helical" evidence="12">
    <location>
        <begin position="172"/>
        <end position="190"/>
    </location>
</feature>
<comment type="subcellular location">
    <subcellularLocation>
        <location evidence="1">Cell membrane</location>
        <topology evidence="1">Multi-pass membrane protein</topology>
    </subcellularLocation>
</comment>
<feature type="transmembrane region" description="Helical" evidence="12">
    <location>
        <begin position="19"/>
        <end position="37"/>
    </location>
</feature>
<dbReference type="PANTHER" id="PTHR42985:SF47">
    <property type="entry name" value="INTEGRAL MEMBRANE TRANSPORT PROTEIN"/>
    <property type="match status" value="1"/>
</dbReference>
<feature type="transmembrane region" description="Helical" evidence="12">
    <location>
        <begin position="439"/>
        <end position="459"/>
    </location>
</feature>
<feature type="transmembrane region" description="Helical" evidence="12">
    <location>
        <begin position="330"/>
        <end position="355"/>
    </location>
</feature>
<comment type="caution">
    <text evidence="13">The sequence shown here is derived from an EMBL/GenBank/DDBJ whole genome shotgun (WGS) entry which is preliminary data.</text>
</comment>
<dbReference type="PROSITE" id="PS50283">
    <property type="entry name" value="NA_SOLUT_SYMP_3"/>
    <property type="match status" value="1"/>
</dbReference>
<gene>
    <name evidence="13" type="ORF">ENJ42_00045</name>
</gene>
<evidence type="ECO:0000256" key="6">
    <source>
        <dbReference type="ARBA" id="ARBA00022989"/>
    </source>
</evidence>
<comment type="similarity">
    <text evidence="2 11">Belongs to the sodium:solute symporter (SSF) (TC 2.A.21) family.</text>
</comment>
<protein>
    <submittedName>
        <fullName evidence="13">Sodium:solute symporter</fullName>
    </submittedName>
</protein>
<keyword evidence="3" id="KW-0813">Transport</keyword>
<reference evidence="13" key="1">
    <citation type="journal article" date="2020" name="mSystems">
        <title>Genome- and Community-Level Interaction Insights into Carbon Utilization and Element Cycling Functions of Hydrothermarchaeota in Hydrothermal Sediment.</title>
        <authorList>
            <person name="Zhou Z."/>
            <person name="Liu Y."/>
            <person name="Xu W."/>
            <person name="Pan J."/>
            <person name="Luo Z.H."/>
            <person name="Li M."/>
        </authorList>
    </citation>
    <scope>NUCLEOTIDE SEQUENCE [LARGE SCALE GENOMIC DNA]</scope>
    <source>
        <strain evidence="13">HyVt-485</strain>
    </source>
</reference>
<keyword evidence="7" id="KW-0915">Sodium</keyword>
<feature type="transmembrane region" description="Helical" evidence="12">
    <location>
        <begin position="57"/>
        <end position="78"/>
    </location>
</feature>
<feature type="transmembrane region" description="Helical" evidence="12">
    <location>
        <begin position="264"/>
        <end position="289"/>
    </location>
</feature>
<feature type="transmembrane region" description="Helical" evidence="12">
    <location>
        <begin position="471"/>
        <end position="491"/>
    </location>
</feature>
<keyword evidence="4" id="KW-1003">Cell membrane</keyword>
<dbReference type="EMBL" id="DRMJ01000003">
    <property type="protein sequence ID" value="HHL41983.1"/>
    <property type="molecule type" value="Genomic_DNA"/>
</dbReference>
<feature type="transmembrane region" description="Helical" evidence="12">
    <location>
        <begin position="376"/>
        <end position="400"/>
    </location>
</feature>
<dbReference type="InterPro" id="IPR001734">
    <property type="entry name" value="Na/solute_symporter"/>
</dbReference>
<name>A0A7C5QZF1_9PROT</name>
<dbReference type="AlphaFoldDB" id="A0A7C5QZF1"/>
<evidence type="ECO:0000313" key="13">
    <source>
        <dbReference type="EMBL" id="HHL41983.1"/>
    </source>
</evidence>
<evidence type="ECO:0000256" key="10">
    <source>
        <dbReference type="ARBA" id="ARBA00023201"/>
    </source>
</evidence>
<dbReference type="Pfam" id="PF00474">
    <property type="entry name" value="SSF"/>
    <property type="match status" value="1"/>
</dbReference>
<evidence type="ECO:0000256" key="11">
    <source>
        <dbReference type="RuleBase" id="RU362091"/>
    </source>
</evidence>
<keyword evidence="8" id="KW-0406">Ion transport</keyword>
<dbReference type="GO" id="GO:0006814">
    <property type="term" value="P:sodium ion transport"/>
    <property type="evidence" value="ECO:0007669"/>
    <property type="project" value="UniProtKB-KW"/>
</dbReference>
<dbReference type="Gene3D" id="1.20.1730.10">
    <property type="entry name" value="Sodium/glucose cotransporter"/>
    <property type="match status" value="1"/>
</dbReference>
<evidence type="ECO:0000256" key="2">
    <source>
        <dbReference type="ARBA" id="ARBA00006434"/>
    </source>
</evidence>
<accession>A0A7C5QZF1</accession>
<keyword evidence="6 12" id="KW-1133">Transmembrane helix</keyword>
<proteinExistence type="inferred from homology"/>
<dbReference type="Proteomes" id="UP000885830">
    <property type="component" value="Unassembled WGS sequence"/>
</dbReference>
<feature type="transmembrane region" description="Helical" evidence="12">
    <location>
        <begin position="412"/>
        <end position="432"/>
    </location>
</feature>
<dbReference type="GO" id="GO:0015293">
    <property type="term" value="F:symporter activity"/>
    <property type="evidence" value="ECO:0007669"/>
    <property type="project" value="TreeGrafter"/>
</dbReference>
<keyword evidence="5 12" id="KW-0812">Transmembrane</keyword>
<dbReference type="CDD" id="cd11493">
    <property type="entry name" value="SLC5sbd_NIS-like_u1"/>
    <property type="match status" value="1"/>
</dbReference>
<sequence>LVAIAWASSKFKADNAKDYFLGGNSMPYWVVAVSVLATSQSAATFLGGPDQGYRGDYTYISTNVGAILAAIFVAKVLIPKYYALKATTVYELLAKRFNQNTMRAAGGMYLIGRVFASGSRLYLAAIAVSMILFSNIDAGSIVMAAFLMMALGFLMTFLGGINSVIWSDLIQFLIYVGCALAVLFILWTAIPANPAEIIDGLRHAPDGQNKLKLFDFSIDFSKPFAMISVLTGLTLLSIGSFGLDQDMTQRVLTCKNEKEGGKALLISAIVAIPVVWIFVSIGQLLHVFYERPELMGADVTSAAGREFSGEKITVFMHYILNELPAGMRGLVTVGVVAAAISTINSGLNSMSSVIVEDFYRPWRERKKTLPAKHFVLAGRVSMGVVGVCLFLMAVLCYYWQKYTDMPLLEFALSVMVFSYSGLLGVYFTVLFTKRGSHKSVLAALAVGFLVTLFQQSYIVDIFHLPDSFKSLAFSWKLCIGTFVAFLVCIAGNDNALTREK</sequence>
<feature type="transmembrane region" description="Helical" evidence="12">
    <location>
        <begin position="110"/>
        <end position="133"/>
    </location>
</feature>
<evidence type="ECO:0000256" key="12">
    <source>
        <dbReference type="SAM" id="Phobius"/>
    </source>
</evidence>
<keyword evidence="10" id="KW-0739">Sodium transport</keyword>
<organism evidence="13">
    <name type="scientific">Hellea balneolensis</name>
    <dbReference type="NCBI Taxonomy" id="287478"/>
    <lineage>
        <taxon>Bacteria</taxon>
        <taxon>Pseudomonadati</taxon>
        <taxon>Pseudomonadota</taxon>
        <taxon>Alphaproteobacteria</taxon>
        <taxon>Maricaulales</taxon>
        <taxon>Robiginitomaculaceae</taxon>
        <taxon>Hellea</taxon>
    </lineage>
</organism>
<dbReference type="InterPro" id="IPR051163">
    <property type="entry name" value="Sodium:Solute_Symporter_SSF"/>
</dbReference>